<reference evidence="1 2" key="1">
    <citation type="submission" date="2017-07" db="EMBL/GenBank/DDBJ databases">
        <title>Tamlnaduibacter salinus (Mi-7) genome sequencing.</title>
        <authorList>
            <person name="Verma A."/>
            <person name="Krishnamurthi S."/>
        </authorList>
    </citation>
    <scope>NUCLEOTIDE SEQUENCE [LARGE SCALE GENOMIC DNA]</scope>
    <source>
        <strain evidence="1 2">Mi-7</strain>
    </source>
</reference>
<dbReference type="RefSeq" id="WP_095612268.1">
    <property type="nucleotide sequence ID" value="NZ_NMPM01000122.1"/>
</dbReference>
<protein>
    <submittedName>
        <fullName evidence="1">Uncharacterized protein</fullName>
    </submittedName>
</protein>
<dbReference type="AlphaFoldDB" id="A0A2A2HZS6"/>
<evidence type="ECO:0000313" key="2">
    <source>
        <dbReference type="Proteomes" id="UP000218332"/>
    </source>
</evidence>
<gene>
    <name evidence="1" type="ORF">CF392_15130</name>
</gene>
<proteinExistence type="predicted"/>
<dbReference type="EMBL" id="NMPM01000122">
    <property type="protein sequence ID" value="PAV24648.1"/>
    <property type="molecule type" value="Genomic_DNA"/>
</dbReference>
<name>A0A2A2HZS6_9GAMM</name>
<organism evidence="1 2">
    <name type="scientific">Tamilnaduibacter salinus</name>
    <dbReference type="NCBI Taxonomy" id="1484056"/>
    <lineage>
        <taxon>Bacteria</taxon>
        <taxon>Pseudomonadati</taxon>
        <taxon>Pseudomonadota</taxon>
        <taxon>Gammaproteobacteria</taxon>
        <taxon>Pseudomonadales</taxon>
        <taxon>Marinobacteraceae</taxon>
        <taxon>Tamilnaduibacter</taxon>
    </lineage>
</organism>
<keyword evidence="2" id="KW-1185">Reference proteome</keyword>
<dbReference type="Proteomes" id="UP000218332">
    <property type="component" value="Unassembled WGS sequence"/>
</dbReference>
<evidence type="ECO:0000313" key="1">
    <source>
        <dbReference type="EMBL" id="PAV24648.1"/>
    </source>
</evidence>
<comment type="caution">
    <text evidence="1">The sequence shown here is derived from an EMBL/GenBank/DDBJ whole genome shotgun (WGS) entry which is preliminary data.</text>
</comment>
<accession>A0A2A2HZS6</accession>
<sequence length="154" mass="17658">MSGISTTNDVVCDLEGRAGWPPGKQVTEDVIDLVTELGRREDVSIYGIDMEDLDGIQQYVLLFRDLFKLAKMEQKPRRVRVERTESDQDLSLSFEFNKERFSWTFDHYPGRVSEPFLGQAVEFLKPKAGGQLHCLLTDDDYGYVVLLRDPNEHG</sequence>